<dbReference type="PANTHER" id="PTHR43133:SF8">
    <property type="entry name" value="RNA POLYMERASE SIGMA FACTOR HI_1459-RELATED"/>
    <property type="match status" value="1"/>
</dbReference>
<dbReference type="InterPro" id="IPR013324">
    <property type="entry name" value="RNA_pol_sigma_r3/r4-like"/>
</dbReference>
<dbReference type="Gene3D" id="1.10.1740.10">
    <property type="match status" value="1"/>
</dbReference>
<sequence length="192" mass="21970">MLEAPTIAPITDEVLVQRARQRDSAAREELFQRHRGDAYRVAYRLLGDEQDALDVVQDSLLKAFSRLADFDGRGGFRFWLLRIVSNTALDWGRRRKRKHTVPLDERASGPVIDDDPGRRLQQQDLRRALDEALGRLSPKIRTTFVLFAELGMSYKEIAETQEVPIGTVMSRINAAREKLQAALDWNRLKGLD</sequence>
<evidence type="ECO:0000256" key="1">
    <source>
        <dbReference type="ARBA" id="ARBA00010641"/>
    </source>
</evidence>
<evidence type="ECO:0000256" key="5">
    <source>
        <dbReference type="ARBA" id="ARBA00023163"/>
    </source>
</evidence>
<keyword evidence="5" id="KW-0804">Transcription</keyword>
<gene>
    <name evidence="8" type="primary">sigE_13</name>
    <name evidence="8" type="ORF">BSF38_02965</name>
</gene>
<keyword evidence="3" id="KW-0731">Sigma factor</keyword>
<dbReference type="InterPro" id="IPR014284">
    <property type="entry name" value="RNA_pol_sigma-70_dom"/>
</dbReference>
<dbReference type="SUPFAM" id="SSF88659">
    <property type="entry name" value="Sigma3 and sigma4 domains of RNA polymerase sigma factors"/>
    <property type="match status" value="1"/>
</dbReference>
<dbReference type="OrthoDB" id="9785675at2"/>
<dbReference type="PANTHER" id="PTHR43133">
    <property type="entry name" value="RNA POLYMERASE ECF-TYPE SIGMA FACTO"/>
    <property type="match status" value="1"/>
</dbReference>
<feature type="domain" description="RNA polymerase sigma factor 70 region 4 type 2" evidence="7">
    <location>
        <begin position="126"/>
        <end position="179"/>
    </location>
</feature>
<dbReference type="SUPFAM" id="SSF88946">
    <property type="entry name" value="Sigma2 domain of RNA polymerase sigma factors"/>
    <property type="match status" value="1"/>
</dbReference>
<dbReference type="AlphaFoldDB" id="A0A1U7CR92"/>
<accession>A0A1U7CR92</accession>
<feature type="domain" description="RNA polymerase sigma-70 region 2" evidence="6">
    <location>
        <begin position="30"/>
        <end position="97"/>
    </location>
</feature>
<dbReference type="Proteomes" id="UP000186309">
    <property type="component" value="Chromosome"/>
</dbReference>
<evidence type="ECO:0000256" key="3">
    <source>
        <dbReference type="ARBA" id="ARBA00023082"/>
    </source>
</evidence>
<dbReference type="KEGG" id="pbor:BSF38_02965"/>
<keyword evidence="9" id="KW-1185">Reference proteome</keyword>
<evidence type="ECO:0000313" key="8">
    <source>
        <dbReference type="EMBL" id="APW61451.1"/>
    </source>
</evidence>
<reference evidence="9" key="1">
    <citation type="submission" date="2016-12" db="EMBL/GenBank/DDBJ databases">
        <title>Comparative genomics of four Isosphaeraceae planctomycetes: a common pool of plasmids and glycoside hydrolase genes.</title>
        <authorList>
            <person name="Ivanova A."/>
        </authorList>
    </citation>
    <scope>NUCLEOTIDE SEQUENCE [LARGE SCALE GENOMIC DNA]</scope>
    <source>
        <strain evidence="9">PX4</strain>
    </source>
</reference>
<name>A0A1U7CR92_9BACT</name>
<dbReference type="NCBIfam" id="TIGR02937">
    <property type="entry name" value="sigma70-ECF"/>
    <property type="match status" value="1"/>
</dbReference>
<dbReference type="RefSeq" id="WP_076346811.1">
    <property type="nucleotide sequence ID" value="NZ_CP019082.1"/>
</dbReference>
<dbReference type="GO" id="GO:0016987">
    <property type="term" value="F:sigma factor activity"/>
    <property type="evidence" value="ECO:0007669"/>
    <property type="project" value="UniProtKB-KW"/>
</dbReference>
<comment type="similarity">
    <text evidence="1">Belongs to the sigma-70 factor family. ECF subfamily.</text>
</comment>
<dbReference type="Gene3D" id="1.10.10.10">
    <property type="entry name" value="Winged helix-like DNA-binding domain superfamily/Winged helix DNA-binding domain"/>
    <property type="match status" value="1"/>
</dbReference>
<dbReference type="Pfam" id="PF04542">
    <property type="entry name" value="Sigma70_r2"/>
    <property type="match status" value="1"/>
</dbReference>
<dbReference type="GO" id="GO:0003677">
    <property type="term" value="F:DNA binding"/>
    <property type="evidence" value="ECO:0007669"/>
    <property type="project" value="UniProtKB-KW"/>
</dbReference>
<dbReference type="InterPro" id="IPR013325">
    <property type="entry name" value="RNA_pol_sigma_r2"/>
</dbReference>
<dbReference type="STRING" id="1387353.BSF38_02965"/>
<protein>
    <submittedName>
        <fullName evidence="8">ECF RNA polymerase sigma factor SigE</fullName>
    </submittedName>
</protein>
<evidence type="ECO:0000259" key="7">
    <source>
        <dbReference type="Pfam" id="PF08281"/>
    </source>
</evidence>
<keyword evidence="2" id="KW-0805">Transcription regulation</keyword>
<dbReference type="Pfam" id="PF08281">
    <property type="entry name" value="Sigma70_r4_2"/>
    <property type="match status" value="1"/>
</dbReference>
<evidence type="ECO:0000256" key="2">
    <source>
        <dbReference type="ARBA" id="ARBA00023015"/>
    </source>
</evidence>
<dbReference type="GO" id="GO:0006352">
    <property type="term" value="P:DNA-templated transcription initiation"/>
    <property type="evidence" value="ECO:0007669"/>
    <property type="project" value="InterPro"/>
</dbReference>
<evidence type="ECO:0000259" key="6">
    <source>
        <dbReference type="Pfam" id="PF04542"/>
    </source>
</evidence>
<dbReference type="InterPro" id="IPR013249">
    <property type="entry name" value="RNA_pol_sigma70_r4_t2"/>
</dbReference>
<dbReference type="CDD" id="cd06171">
    <property type="entry name" value="Sigma70_r4"/>
    <property type="match status" value="1"/>
</dbReference>
<proteinExistence type="inferred from homology"/>
<dbReference type="InterPro" id="IPR007627">
    <property type="entry name" value="RNA_pol_sigma70_r2"/>
</dbReference>
<evidence type="ECO:0000256" key="4">
    <source>
        <dbReference type="ARBA" id="ARBA00023125"/>
    </source>
</evidence>
<dbReference type="InterPro" id="IPR036388">
    <property type="entry name" value="WH-like_DNA-bd_sf"/>
</dbReference>
<dbReference type="InterPro" id="IPR039425">
    <property type="entry name" value="RNA_pol_sigma-70-like"/>
</dbReference>
<keyword evidence="4" id="KW-0238">DNA-binding</keyword>
<organism evidence="8 9">
    <name type="scientific">Paludisphaera borealis</name>
    <dbReference type="NCBI Taxonomy" id="1387353"/>
    <lineage>
        <taxon>Bacteria</taxon>
        <taxon>Pseudomonadati</taxon>
        <taxon>Planctomycetota</taxon>
        <taxon>Planctomycetia</taxon>
        <taxon>Isosphaerales</taxon>
        <taxon>Isosphaeraceae</taxon>
        <taxon>Paludisphaera</taxon>
    </lineage>
</organism>
<evidence type="ECO:0000313" key="9">
    <source>
        <dbReference type="Proteomes" id="UP000186309"/>
    </source>
</evidence>
<dbReference type="EMBL" id="CP019082">
    <property type="protein sequence ID" value="APW61451.1"/>
    <property type="molecule type" value="Genomic_DNA"/>
</dbReference>